<protein>
    <submittedName>
        <fullName evidence="1">Uncharacterized protein</fullName>
    </submittedName>
</protein>
<dbReference type="EMBL" id="CAKOGP040001961">
    <property type="protein sequence ID" value="CAJ1958024.1"/>
    <property type="molecule type" value="Genomic_DNA"/>
</dbReference>
<evidence type="ECO:0000313" key="1">
    <source>
        <dbReference type="EMBL" id="CAJ1958024.1"/>
    </source>
</evidence>
<name>A0AAD2FZ94_9STRA</name>
<reference evidence="1" key="1">
    <citation type="submission" date="2023-08" db="EMBL/GenBank/DDBJ databases">
        <authorList>
            <person name="Audoor S."/>
            <person name="Bilcke G."/>
        </authorList>
    </citation>
    <scope>NUCLEOTIDE SEQUENCE</scope>
</reference>
<dbReference type="Proteomes" id="UP001295423">
    <property type="component" value="Unassembled WGS sequence"/>
</dbReference>
<comment type="caution">
    <text evidence="1">The sequence shown here is derived from an EMBL/GenBank/DDBJ whole genome shotgun (WGS) entry which is preliminary data.</text>
</comment>
<accession>A0AAD2FZ94</accession>
<organism evidence="1 2">
    <name type="scientific">Cylindrotheca closterium</name>
    <dbReference type="NCBI Taxonomy" id="2856"/>
    <lineage>
        <taxon>Eukaryota</taxon>
        <taxon>Sar</taxon>
        <taxon>Stramenopiles</taxon>
        <taxon>Ochrophyta</taxon>
        <taxon>Bacillariophyta</taxon>
        <taxon>Bacillariophyceae</taxon>
        <taxon>Bacillariophycidae</taxon>
        <taxon>Bacillariales</taxon>
        <taxon>Bacillariaceae</taxon>
        <taxon>Cylindrotheca</taxon>
    </lineage>
</organism>
<proteinExistence type="predicted"/>
<keyword evidence="2" id="KW-1185">Reference proteome</keyword>
<gene>
    <name evidence="1" type="ORF">CYCCA115_LOCUS16993</name>
</gene>
<evidence type="ECO:0000313" key="2">
    <source>
        <dbReference type="Proteomes" id="UP001295423"/>
    </source>
</evidence>
<sequence>MAKIDDKTRDACIKSKNFLDWIDLIKIIATGYNFRSATGNVADRLSAKFRAYFGPIATTTEDVERVVKRARLCQTTEKEEKNVTVYGFAGDGVSDECTRNYVDSSYHQEQKEKRDERIRKAARTGGIKEYKPNLERGAGMCISHTNHALSLAHDVETLKEIIGEEEYEDRLKGAMDSLKNTDVQGSTIRCDAVMNIVEGNLGKTYTGSHCPSGEDNKGAMWDKDLARNLVKVEDQQEYDRKGGNPSFTKVKKMIETFEIDQWKNANPSKETDAKVGKSIRLLSTGDRKLVAKAEYLQ</sequence>
<dbReference type="AlphaFoldDB" id="A0AAD2FZ94"/>